<organism evidence="7 8">
    <name type="scientific">Marine Group III euryarchaeote</name>
    <dbReference type="NCBI Taxonomy" id="2173149"/>
    <lineage>
        <taxon>Archaea</taxon>
        <taxon>Methanobacteriati</taxon>
        <taxon>Thermoplasmatota</taxon>
        <taxon>Thermoplasmata</taxon>
        <taxon>Candidatus Thermoprofundales</taxon>
    </lineage>
</organism>
<keyword evidence="2 5" id="KW-0812">Transmembrane</keyword>
<feature type="transmembrane region" description="Helical" evidence="5">
    <location>
        <begin position="186"/>
        <end position="208"/>
    </location>
</feature>
<feature type="transmembrane region" description="Helical" evidence="5">
    <location>
        <begin position="153"/>
        <end position="174"/>
    </location>
</feature>
<feature type="transmembrane region" description="Helical" evidence="5">
    <location>
        <begin position="35"/>
        <end position="55"/>
    </location>
</feature>
<dbReference type="InterPro" id="IPR037185">
    <property type="entry name" value="EmrE-like"/>
</dbReference>
<feature type="domain" description="EamA" evidence="6">
    <location>
        <begin position="13"/>
        <end position="138"/>
    </location>
</feature>
<dbReference type="SUPFAM" id="SSF103481">
    <property type="entry name" value="Multidrug resistance efflux transporter EmrE"/>
    <property type="match status" value="2"/>
</dbReference>
<keyword evidence="4 5" id="KW-0472">Membrane</keyword>
<evidence type="ECO:0000256" key="4">
    <source>
        <dbReference type="ARBA" id="ARBA00023136"/>
    </source>
</evidence>
<feature type="transmembrane region" description="Helical" evidence="5">
    <location>
        <begin position="67"/>
        <end position="84"/>
    </location>
</feature>
<feature type="transmembrane region" description="Helical" evidence="5">
    <location>
        <begin position="220"/>
        <end position="241"/>
    </location>
</feature>
<feature type="domain" description="EamA" evidence="6">
    <location>
        <begin position="152"/>
        <end position="293"/>
    </location>
</feature>
<evidence type="ECO:0000313" key="8">
    <source>
        <dbReference type="Proteomes" id="UP000585802"/>
    </source>
</evidence>
<feature type="transmembrane region" description="Helical" evidence="5">
    <location>
        <begin position="280"/>
        <end position="298"/>
    </location>
</feature>
<accession>A0A7J4GW72</accession>
<feature type="transmembrane region" description="Helical" evidence="5">
    <location>
        <begin position="12"/>
        <end position="29"/>
    </location>
</feature>
<dbReference type="Proteomes" id="UP000585802">
    <property type="component" value="Unassembled WGS sequence"/>
</dbReference>
<evidence type="ECO:0000313" key="7">
    <source>
        <dbReference type="EMBL" id="HIF37181.1"/>
    </source>
</evidence>
<evidence type="ECO:0000256" key="3">
    <source>
        <dbReference type="ARBA" id="ARBA00022989"/>
    </source>
</evidence>
<feature type="transmembrane region" description="Helical" evidence="5">
    <location>
        <begin position="121"/>
        <end position="141"/>
    </location>
</feature>
<protein>
    <submittedName>
        <fullName evidence="7">DMT family transporter</fullName>
    </submittedName>
</protein>
<evidence type="ECO:0000259" key="6">
    <source>
        <dbReference type="Pfam" id="PF00892"/>
    </source>
</evidence>
<feature type="transmembrane region" description="Helical" evidence="5">
    <location>
        <begin position="248"/>
        <end position="268"/>
    </location>
</feature>
<dbReference type="PANTHER" id="PTHR32322:SF2">
    <property type="entry name" value="EAMA DOMAIN-CONTAINING PROTEIN"/>
    <property type="match status" value="1"/>
</dbReference>
<comment type="subcellular location">
    <subcellularLocation>
        <location evidence="1">Membrane</location>
        <topology evidence="1">Multi-pass membrane protein</topology>
    </subcellularLocation>
</comment>
<dbReference type="GO" id="GO:0016020">
    <property type="term" value="C:membrane"/>
    <property type="evidence" value="ECO:0007669"/>
    <property type="project" value="UniProtKB-SubCell"/>
</dbReference>
<dbReference type="InterPro" id="IPR050638">
    <property type="entry name" value="AA-Vitamin_Transporters"/>
</dbReference>
<proteinExistence type="predicted"/>
<name>A0A7J4GW72_9ARCH</name>
<reference evidence="8" key="1">
    <citation type="journal article" date="2019" name="bioRxiv">
        <title>Genome diversification in globally distributed novel marine Proteobacteria is linked to environmental adaptation.</title>
        <authorList>
            <person name="Zhou Z."/>
            <person name="Tran P.Q."/>
            <person name="Kieft K."/>
            <person name="Anantharaman K."/>
        </authorList>
    </citation>
    <scope>NUCLEOTIDE SEQUENCE [LARGE SCALE GENOMIC DNA]</scope>
</reference>
<sequence>MKSKALQKSMAIAMFGGIVVSFAPILYTVSNANPLTGAFFRMVYALPFLGFIIWFRGVSDSRSTNTRLIAIIAGLVFALDFISYHSAIDWIGTGIGTLIGNSQVIIVTLMSWWLFGERPNLSILISLPIVMFGLCLISGVWDDEPYGSHPVRGVIAGVFTAIFYSAFLIIYRFANRELAPATNLQFDSTVGCAFGLLILSFLPLQTIHVDPIDFEPTLPVHGWLLLLAILSQVVGWSVIAYSLPRLPAAYTSFAILLQPTLTIVWGVILLSESPSTQQSLGMILIMCSIIGVTVYGSVDSSSEGLDGTKVL</sequence>
<dbReference type="AlphaFoldDB" id="A0A7J4GW72"/>
<dbReference type="Pfam" id="PF00892">
    <property type="entry name" value="EamA"/>
    <property type="match status" value="2"/>
</dbReference>
<evidence type="ECO:0000256" key="5">
    <source>
        <dbReference type="SAM" id="Phobius"/>
    </source>
</evidence>
<feature type="transmembrane region" description="Helical" evidence="5">
    <location>
        <begin position="90"/>
        <end position="114"/>
    </location>
</feature>
<gene>
    <name evidence="7" type="ORF">EYQ70_02045</name>
</gene>
<evidence type="ECO:0000256" key="1">
    <source>
        <dbReference type="ARBA" id="ARBA00004141"/>
    </source>
</evidence>
<dbReference type="EMBL" id="DUCX01000035">
    <property type="protein sequence ID" value="HIF37181.1"/>
    <property type="molecule type" value="Genomic_DNA"/>
</dbReference>
<dbReference type="PANTHER" id="PTHR32322">
    <property type="entry name" value="INNER MEMBRANE TRANSPORTER"/>
    <property type="match status" value="1"/>
</dbReference>
<keyword evidence="3 5" id="KW-1133">Transmembrane helix</keyword>
<dbReference type="InterPro" id="IPR000620">
    <property type="entry name" value="EamA_dom"/>
</dbReference>
<comment type="caution">
    <text evidence="7">The sequence shown here is derived from an EMBL/GenBank/DDBJ whole genome shotgun (WGS) entry which is preliminary data.</text>
</comment>
<evidence type="ECO:0000256" key="2">
    <source>
        <dbReference type="ARBA" id="ARBA00022692"/>
    </source>
</evidence>